<reference evidence="13 14" key="1">
    <citation type="journal article" date="2016" name="Environ. Microbiol.">
        <title>Genomic resolution of a cold subsurface aquifer community provides metabolic insights for novel microbes adapted to high CO concentrations.</title>
        <authorList>
            <person name="Probst A.J."/>
            <person name="Castelle C.J."/>
            <person name="Singh A."/>
            <person name="Brown C.T."/>
            <person name="Anantharaman K."/>
            <person name="Sharon I."/>
            <person name="Hug L.A."/>
            <person name="Burstein D."/>
            <person name="Emerson J.B."/>
            <person name="Thomas B.C."/>
            <person name="Banfield J.F."/>
        </authorList>
    </citation>
    <scope>NUCLEOTIDE SEQUENCE [LARGE SCALE GENOMIC DNA]</scope>
    <source>
        <strain evidence="13">CG2_30_40_21</strain>
    </source>
</reference>
<dbReference type="InterPro" id="IPR003607">
    <property type="entry name" value="HD/PDEase_dom"/>
</dbReference>
<dbReference type="InterPro" id="IPR050124">
    <property type="entry name" value="tRNA_CCA-adding_enzyme"/>
</dbReference>
<dbReference type="Gene3D" id="1.10.3090.10">
    <property type="entry name" value="cca-adding enzyme, domain 2"/>
    <property type="match status" value="1"/>
</dbReference>
<evidence type="ECO:0000256" key="10">
    <source>
        <dbReference type="ARBA" id="ARBA00022884"/>
    </source>
</evidence>
<keyword evidence="7" id="KW-0479">Metal-binding</keyword>
<accession>A0A1J5EBJ7</accession>
<dbReference type="Pfam" id="PF01743">
    <property type="entry name" value="PolyA_pol"/>
    <property type="match status" value="1"/>
</dbReference>
<keyword evidence="4 11" id="KW-0808">Transferase</keyword>
<evidence type="ECO:0000259" key="12">
    <source>
        <dbReference type="SMART" id="SM00471"/>
    </source>
</evidence>
<dbReference type="CDD" id="cd00077">
    <property type="entry name" value="HDc"/>
    <property type="match status" value="1"/>
</dbReference>
<dbReference type="Pfam" id="PF12627">
    <property type="entry name" value="PolyA_pol_RNAbd"/>
    <property type="match status" value="1"/>
</dbReference>
<dbReference type="InterPro" id="IPR032810">
    <property type="entry name" value="CCA-adding_enz_C"/>
</dbReference>
<dbReference type="GO" id="GO:0008033">
    <property type="term" value="P:tRNA processing"/>
    <property type="evidence" value="ECO:0007669"/>
    <property type="project" value="UniProtKB-KW"/>
</dbReference>
<dbReference type="GO" id="GO:0016779">
    <property type="term" value="F:nucleotidyltransferase activity"/>
    <property type="evidence" value="ECO:0007669"/>
    <property type="project" value="UniProtKB-KW"/>
</dbReference>
<dbReference type="GO" id="GO:0046872">
    <property type="term" value="F:metal ion binding"/>
    <property type="evidence" value="ECO:0007669"/>
    <property type="project" value="UniProtKB-KW"/>
</dbReference>
<keyword evidence="3" id="KW-0820">tRNA-binding</keyword>
<dbReference type="GO" id="GO:0000166">
    <property type="term" value="F:nucleotide binding"/>
    <property type="evidence" value="ECO:0007669"/>
    <property type="project" value="UniProtKB-KW"/>
</dbReference>
<evidence type="ECO:0000256" key="11">
    <source>
        <dbReference type="RuleBase" id="RU003953"/>
    </source>
</evidence>
<name>A0A1J5EBJ7_9BACT</name>
<dbReference type="Proteomes" id="UP000183085">
    <property type="component" value="Unassembled WGS sequence"/>
</dbReference>
<dbReference type="GO" id="GO:0000049">
    <property type="term" value="F:tRNA binding"/>
    <property type="evidence" value="ECO:0007669"/>
    <property type="project" value="UniProtKB-KW"/>
</dbReference>
<dbReference type="CDD" id="cd05398">
    <property type="entry name" value="NT_ClassII-CCAase"/>
    <property type="match status" value="1"/>
</dbReference>
<dbReference type="InterPro" id="IPR032828">
    <property type="entry name" value="PolyA_RNA-bd"/>
</dbReference>
<dbReference type="Gene3D" id="1.10.246.80">
    <property type="match status" value="1"/>
</dbReference>
<protein>
    <recommendedName>
        <fullName evidence="12">HD/PDEase domain-containing protein</fullName>
    </recommendedName>
</protein>
<evidence type="ECO:0000256" key="1">
    <source>
        <dbReference type="ARBA" id="ARBA00001946"/>
    </source>
</evidence>
<organism evidence="13 14">
    <name type="scientific">Candidatus Desantisbacteria bacterium CG2_30_40_21</name>
    <dbReference type="NCBI Taxonomy" id="1817895"/>
    <lineage>
        <taxon>Bacteria</taxon>
        <taxon>Candidatus Desantisiibacteriota</taxon>
    </lineage>
</organism>
<dbReference type="PANTHER" id="PTHR47545:SF2">
    <property type="entry name" value="CC-ADDING TRNA NUCLEOTIDYLTRANSFERASE"/>
    <property type="match status" value="1"/>
</dbReference>
<evidence type="ECO:0000256" key="9">
    <source>
        <dbReference type="ARBA" id="ARBA00022842"/>
    </source>
</evidence>
<dbReference type="InterPro" id="IPR002646">
    <property type="entry name" value="PolA_pol_head_dom"/>
</dbReference>
<dbReference type="Gene3D" id="3.30.460.10">
    <property type="entry name" value="Beta Polymerase, domain 2"/>
    <property type="match status" value="1"/>
</dbReference>
<keyword evidence="8" id="KW-0547">Nucleotide-binding</keyword>
<sequence length="498" mass="56315">MINSKIIATITQIAEKNGQEVFLVGGYIRDMILGIASNDYDFVVSGDALAFSQAVATAIGGRLIIMDQETQTTRIICREAFSQQSAGGKRHEAVNIPNFPFSQPSAFSLQPSTFLDISSLKGTDIIHDLQLRDITINSLAINLNQPDSLIDPLNGLDDLEQKRIQIIGRQNIIDDPLRLIRAVRFSAQLQFSFTPESIISLKELSYFLSTVAVERIVYELLLIMSVEYAYPYIVLLDNLGLLKEIIPEIMAAKDVPQNEFHHLDVWNHLLQTLFHLEDMCKRLRELFPKWYHHIQEYLQEEISGTSRYCLLKLASILHDIGKPACASIENGRIRFLGHDIKGGDIMEVIGIRLKLSARQTEMLKCMVTHHMRPGHLVEAEKITDRAVYRFFKATQQEGISVLLLSLADRYATMGPASSAEERKKHYEVVCYFLEKLYSHQPSANPPRLINGHDLMEYLCLPPSPLIGRLLQAVEEGIAEGRITDKMAALKYARDHENS</sequence>
<evidence type="ECO:0000256" key="3">
    <source>
        <dbReference type="ARBA" id="ARBA00022555"/>
    </source>
</evidence>
<comment type="similarity">
    <text evidence="2 11">Belongs to the tRNA nucleotidyltransferase/poly(A) polymerase family.</text>
</comment>
<evidence type="ECO:0000256" key="6">
    <source>
        <dbReference type="ARBA" id="ARBA00022695"/>
    </source>
</evidence>
<dbReference type="STRING" id="1817895.AUJ95_04945"/>
<dbReference type="PANTHER" id="PTHR47545">
    <property type="entry name" value="MULTIFUNCTIONAL CCA PROTEIN"/>
    <property type="match status" value="1"/>
</dbReference>
<dbReference type="InterPro" id="IPR043519">
    <property type="entry name" value="NT_sf"/>
</dbReference>
<dbReference type="Pfam" id="PF01966">
    <property type="entry name" value="HD"/>
    <property type="match status" value="1"/>
</dbReference>
<keyword evidence="10 11" id="KW-0694">RNA-binding</keyword>
<evidence type="ECO:0000256" key="2">
    <source>
        <dbReference type="ARBA" id="ARBA00007265"/>
    </source>
</evidence>
<evidence type="ECO:0000256" key="4">
    <source>
        <dbReference type="ARBA" id="ARBA00022679"/>
    </source>
</evidence>
<keyword evidence="6" id="KW-0548">Nucleotidyltransferase</keyword>
<feature type="domain" description="HD/PDEase" evidence="12">
    <location>
        <begin position="261"/>
        <end position="422"/>
    </location>
</feature>
<dbReference type="EMBL" id="MNYI01000131">
    <property type="protein sequence ID" value="OIP40048.1"/>
    <property type="molecule type" value="Genomic_DNA"/>
</dbReference>
<comment type="caution">
    <text evidence="13">The sequence shown here is derived from an EMBL/GenBank/DDBJ whole genome shotgun (WGS) entry which is preliminary data.</text>
</comment>
<dbReference type="SUPFAM" id="SSF81891">
    <property type="entry name" value="Poly A polymerase C-terminal region-like"/>
    <property type="match status" value="1"/>
</dbReference>
<keyword evidence="5" id="KW-0819">tRNA processing</keyword>
<evidence type="ECO:0000256" key="7">
    <source>
        <dbReference type="ARBA" id="ARBA00022723"/>
    </source>
</evidence>
<dbReference type="InterPro" id="IPR006674">
    <property type="entry name" value="HD_domain"/>
</dbReference>
<proteinExistence type="inferred from homology"/>
<keyword evidence="9" id="KW-0460">Magnesium</keyword>
<dbReference type="AlphaFoldDB" id="A0A1J5EBJ7"/>
<dbReference type="Pfam" id="PF13735">
    <property type="entry name" value="tRNA_NucTran2_2"/>
    <property type="match status" value="1"/>
</dbReference>
<evidence type="ECO:0000313" key="14">
    <source>
        <dbReference type="Proteomes" id="UP000183085"/>
    </source>
</evidence>
<evidence type="ECO:0000256" key="8">
    <source>
        <dbReference type="ARBA" id="ARBA00022741"/>
    </source>
</evidence>
<evidence type="ECO:0000313" key="13">
    <source>
        <dbReference type="EMBL" id="OIP40048.1"/>
    </source>
</evidence>
<evidence type="ECO:0000256" key="5">
    <source>
        <dbReference type="ARBA" id="ARBA00022694"/>
    </source>
</evidence>
<comment type="cofactor">
    <cofactor evidence="1">
        <name>Mg(2+)</name>
        <dbReference type="ChEBI" id="CHEBI:18420"/>
    </cofactor>
</comment>
<gene>
    <name evidence="13" type="ORF">AUJ95_04945</name>
</gene>
<dbReference type="SUPFAM" id="SSF81301">
    <property type="entry name" value="Nucleotidyltransferase"/>
    <property type="match status" value="1"/>
</dbReference>
<dbReference type="SMART" id="SM00471">
    <property type="entry name" value="HDc"/>
    <property type="match status" value="1"/>
</dbReference>